<organism evidence="2 3">
    <name type="scientific">Streptomyces yaizuensis</name>
    <dbReference type="NCBI Taxonomy" id="2989713"/>
    <lineage>
        <taxon>Bacteria</taxon>
        <taxon>Bacillati</taxon>
        <taxon>Actinomycetota</taxon>
        <taxon>Actinomycetes</taxon>
        <taxon>Kitasatosporales</taxon>
        <taxon>Streptomycetaceae</taxon>
        <taxon>Streptomyces</taxon>
    </lineage>
</organism>
<dbReference type="Pfam" id="PF00403">
    <property type="entry name" value="HMA"/>
    <property type="match status" value="1"/>
</dbReference>
<protein>
    <submittedName>
        <fullName evidence="2">Heavy-metal-associated domain-containing protein</fullName>
    </submittedName>
</protein>
<evidence type="ECO:0000313" key="3">
    <source>
        <dbReference type="Proteomes" id="UP001291653"/>
    </source>
</evidence>
<feature type="domain" description="HMA" evidence="1">
    <location>
        <begin position="4"/>
        <end position="69"/>
    </location>
</feature>
<keyword evidence="3" id="KW-1185">Reference proteome</keyword>
<evidence type="ECO:0000313" key="2">
    <source>
        <dbReference type="EMBL" id="GLF97909.1"/>
    </source>
</evidence>
<dbReference type="SUPFAM" id="SSF55008">
    <property type="entry name" value="HMA, heavy metal-associated domain"/>
    <property type="match status" value="1"/>
</dbReference>
<dbReference type="EMBL" id="BSBI01000012">
    <property type="protein sequence ID" value="GLF97909.1"/>
    <property type="molecule type" value="Genomic_DNA"/>
</dbReference>
<gene>
    <name evidence="2" type="ORF">SYYSPA8_26450</name>
</gene>
<name>A0ABQ5P5N6_9ACTN</name>
<evidence type="ECO:0000259" key="1">
    <source>
        <dbReference type="PROSITE" id="PS50846"/>
    </source>
</evidence>
<dbReference type="PROSITE" id="PS50846">
    <property type="entry name" value="HMA_2"/>
    <property type="match status" value="1"/>
</dbReference>
<dbReference type="Gene3D" id="3.30.70.100">
    <property type="match status" value="1"/>
</dbReference>
<comment type="caution">
    <text evidence="2">The sequence shown here is derived from an EMBL/GenBank/DDBJ whole genome shotgun (WGS) entry which is preliminary data.</text>
</comment>
<dbReference type="InterPro" id="IPR006121">
    <property type="entry name" value="HMA_dom"/>
</dbReference>
<accession>A0ABQ5P5N6</accession>
<dbReference type="Proteomes" id="UP001291653">
    <property type="component" value="Unassembled WGS sequence"/>
</dbReference>
<dbReference type="InterPro" id="IPR036163">
    <property type="entry name" value="HMA_dom_sf"/>
</dbReference>
<sequence>MASYSTVYRVGGVHSGHCKAIVSEALRGLDSVRTVRMEVSTGLLTLDTVTEPDDALVSETVEEAGYDYLGRAG</sequence>
<proteinExistence type="predicted"/>
<dbReference type="RefSeq" id="WP_323449891.1">
    <property type="nucleotide sequence ID" value="NZ_BSBI01000012.1"/>
</dbReference>
<reference evidence="2 3" key="1">
    <citation type="submission" date="2022-10" db="EMBL/GenBank/DDBJ databases">
        <title>Draft genome sequence of Streptomyces sp. YSPA8.</title>
        <authorList>
            <person name="Moriuchi R."/>
            <person name="Dohra H."/>
            <person name="Yamamura H."/>
            <person name="Kodani S."/>
        </authorList>
    </citation>
    <scope>NUCLEOTIDE SEQUENCE [LARGE SCALE GENOMIC DNA]</scope>
    <source>
        <strain evidence="2 3">YSPA8</strain>
    </source>
</reference>